<dbReference type="SUPFAM" id="SSF51735">
    <property type="entry name" value="NAD(P)-binding Rossmann-fold domains"/>
    <property type="match status" value="1"/>
</dbReference>
<keyword evidence="2" id="KW-1185">Reference proteome</keyword>
<protein>
    <submittedName>
        <fullName evidence="1">Short chain dehydrogenase</fullName>
    </submittedName>
</protein>
<dbReference type="Gene3D" id="3.40.50.720">
    <property type="entry name" value="NAD(P)-binding Rossmann-like Domain"/>
    <property type="match status" value="1"/>
</dbReference>
<dbReference type="OMA" id="NIYLVCA"/>
<dbReference type="InterPro" id="IPR036291">
    <property type="entry name" value="NAD(P)-bd_dom_sf"/>
</dbReference>
<dbReference type="AlphaFoldDB" id="S3BVC9"/>
<dbReference type="Pfam" id="PF00106">
    <property type="entry name" value="adh_short"/>
    <property type="match status" value="1"/>
</dbReference>
<dbReference type="PANTHER" id="PTHR45458">
    <property type="entry name" value="SHORT-CHAIN DEHYDROGENASE/REDUCTASE SDR"/>
    <property type="match status" value="1"/>
</dbReference>
<dbReference type="InterPro" id="IPR052184">
    <property type="entry name" value="SDR_enzymes"/>
</dbReference>
<sequence>MPSYVIVGASRGIGFALVKKLVEDERNTVVGLVRNVDGTKAKYEAELQGHKNLHVVYGDLSNIKSLEAAAGKVAAITNGAVDVFVANAAIGSTVTKPLVAEITDAPDAYEKSMLDTFRTNVIGTTSAVAYFAPLVAKSTLKKIAVISTGVADLEFTLKSGFDVHTPYAASKAALNMAVAKLHLGLRDKGVTVFAISPGLVDTGFTEDPSVPPPTEAQEAAKLAETMRMLGQFKAYAPNWELRMMTPDESAEAVLKVIAGATLEKNGGIMVSHYGDQNWL</sequence>
<dbReference type="eggNOG" id="KOG1611">
    <property type="taxonomic scope" value="Eukaryota"/>
</dbReference>
<name>S3BVC9_OPHP1</name>
<dbReference type="EMBL" id="KE148160">
    <property type="protein sequence ID" value="EPE04502.1"/>
    <property type="molecule type" value="Genomic_DNA"/>
</dbReference>
<evidence type="ECO:0000313" key="2">
    <source>
        <dbReference type="Proteomes" id="UP000016923"/>
    </source>
</evidence>
<accession>S3BVC9</accession>
<evidence type="ECO:0000313" key="1">
    <source>
        <dbReference type="EMBL" id="EPE04502.1"/>
    </source>
</evidence>
<dbReference type="Proteomes" id="UP000016923">
    <property type="component" value="Unassembled WGS sequence"/>
</dbReference>
<dbReference type="OrthoDB" id="7289984at2759"/>
<dbReference type="VEuPathDB" id="FungiDB:F503_03564"/>
<dbReference type="GO" id="GO:0016616">
    <property type="term" value="F:oxidoreductase activity, acting on the CH-OH group of donors, NAD or NADP as acceptor"/>
    <property type="evidence" value="ECO:0007669"/>
    <property type="project" value="TreeGrafter"/>
</dbReference>
<dbReference type="HOGENOM" id="CLU_010194_9_2_1"/>
<dbReference type="InterPro" id="IPR002347">
    <property type="entry name" value="SDR_fam"/>
</dbReference>
<dbReference type="PANTHER" id="PTHR45458:SF3">
    <property type="entry name" value="CHAIN DEHYDROGENASE (ATSC), PUTATIVE-RELATED"/>
    <property type="match status" value="1"/>
</dbReference>
<proteinExistence type="predicted"/>
<organism evidence="1 2">
    <name type="scientific">Ophiostoma piceae (strain UAMH 11346)</name>
    <name type="common">Sap stain fungus</name>
    <dbReference type="NCBI Taxonomy" id="1262450"/>
    <lineage>
        <taxon>Eukaryota</taxon>
        <taxon>Fungi</taxon>
        <taxon>Dikarya</taxon>
        <taxon>Ascomycota</taxon>
        <taxon>Pezizomycotina</taxon>
        <taxon>Sordariomycetes</taxon>
        <taxon>Sordariomycetidae</taxon>
        <taxon>Ophiostomatales</taxon>
        <taxon>Ophiostomataceae</taxon>
        <taxon>Ophiostoma</taxon>
    </lineage>
</organism>
<reference evidence="1 2" key="1">
    <citation type="journal article" date="2013" name="BMC Genomics">
        <title>The genome and transcriptome of the pine saprophyte Ophiostoma piceae, and a comparison with the bark beetle-associated pine pathogen Grosmannia clavigera.</title>
        <authorList>
            <person name="Haridas S."/>
            <person name="Wang Y."/>
            <person name="Lim L."/>
            <person name="Massoumi Alamouti S."/>
            <person name="Jackman S."/>
            <person name="Docking R."/>
            <person name="Robertson G."/>
            <person name="Birol I."/>
            <person name="Bohlmann J."/>
            <person name="Breuil C."/>
        </authorList>
    </citation>
    <scope>NUCLEOTIDE SEQUENCE [LARGE SCALE GENOMIC DNA]</scope>
    <source>
        <strain evidence="1 2">UAMH 11346</strain>
    </source>
</reference>
<gene>
    <name evidence="1" type="ORF">F503_03564</name>
</gene>
<dbReference type="PRINTS" id="PR00081">
    <property type="entry name" value="GDHRDH"/>
</dbReference>